<proteinExistence type="predicted"/>
<feature type="non-terminal residue" evidence="2">
    <location>
        <position position="69"/>
    </location>
</feature>
<dbReference type="AlphaFoldDB" id="A0A3R9ZN61"/>
<comment type="caution">
    <text evidence="2">The sequence shown here is derived from an EMBL/GenBank/DDBJ whole genome shotgun (WGS) entry which is preliminary data.</text>
</comment>
<gene>
    <name evidence="2" type="ORF">EA686_18965</name>
</gene>
<keyword evidence="1" id="KW-0472">Membrane</keyword>
<keyword evidence="1" id="KW-0812">Transmembrane</keyword>
<evidence type="ECO:0000313" key="2">
    <source>
        <dbReference type="EMBL" id="RSR47680.1"/>
    </source>
</evidence>
<protein>
    <submittedName>
        <fullName evidence="2">Uncharacterized protein</fullName>
    </submittedName>
</protein>
<feature type="transmembrane region" description="Helical" evidence="1">
    <location>
        <begin position="9"/>
        <end position="29"/>
    </location>
</feature>
<keyword evidence="1" id="KW-1133">Transmembrane helix</keyword>
<organism evidence="2 3">
    <name type="scientific">Acinetobacter baumannii</name>
    <dbReference type="NCBI Taxonomy" id="470"/>
    <lineage>
        <taxon>Bacteria</taxon>
        <taxon>Pseudomonadati</taxon>
        <taxon>Pseudomonadota</taxon>
        <taxon>Gammaproteobacteria</taxon>
        <taxon>Moraxellales</taxon>
        <taxon>Moraxellaceae</taxon>
        <taxon>Acinetobacter</taxon>
        <taxon>Acinetobacter calcoaceticus/baumannii complex</taxon>
    </lineage>
</organism>
<dbReference type="Proteomes" id="UP000280073">
    <property type="component" value="Unassembled WGS sequence"/>
</dbReference>
<name>A0A3R9ZN61_ACIBA</name>
<evidence type="ECO:0000256" key="1">
    <source>
        <dbReference type="SAM" id="Phobius"/>
    </source>
</evidence>
<evidence type="ECO:0000313" key="3">
    <source>
        <dbReference type="Proteomes" id="UP000280073"/>
    </source>
</evidence>
<sequence length="69" mass="7674">MQQKHPGRTLVLWIIAAHLFMGMVAYEWLPVSFRGSWIFILLLLISGAFLEVGLSLIVGLVAFIGVAVY</sequence>
<feature type="transmembrane region" description="Helical" evidence="1">
    <location>
        <begin position="35"/>
        <end position="68"/>
    </location>
</feature>
<dbReference type="EMBL" id="RFDI01001205">
    <property type="protein sequence ID" value="RSR47680.1"/>
    <property type="molecule type" value="Genomic_DNA"/>
</dbReference>
<reference evidence="2 3" key="1">
    <citation type="submission" date="2018-10" db="EMBL/GenBank/DDBJ databases">
        <title>GWAS and RNA-Seq identify cryptic mechanisms of antimicrobial resistance in Acinetobacter baumannii.</title>
        <authorList>
            <person name="Sahl J.W."/>
        </authorList>
    </citation>
    <scope>NUCLEOTIDE SEQUENCE [LARGE SCALE GENOMIC DNA]</scope>
    <source>
        <strain evidence="2 3">TG28175</strain>
    </source>
</reference>
<accession>A0A3R9ZN61</accession>